<evidence type="ECO:0000313" key="4">
    <source>
        <dbReference type="EMBL" id="EMG36571.1"/>
    </source>
</evidence>
<dbReference type="GO" id="GO:0008168">
    <property type="term" value="F:methyltransferase activity"/>
    <property type="evidence" value="ECO:0007669"/>
    <property type="project" value="InterPro"/>
</dbReference>
<dbReference type="OrthoDB" id="9805504at2"/>
<keyword evidence="2" id="KW-1133">Transmembrane helix</keyword>
<dbReference type="Pfam" id="PF02805">
    <property type="entry name" value="Ada_Zn_binding"/>
    <property type="match status" value="1"/>
</dbReference>
<accession>M5Q0B9</accession>
<keyword evidence="1" id="KW-0010">Activator</keyword>
<dbReference type="RefSeq" id="WP_005987834.1">
    <property type="nucleotide sequence ID" value="NZ_AOSV01000029.1"/>
</dbReference>
<gene>
    <name evidence="4" type="ORF">PCS_02583</name>
</gene>
<protein>
    <submittedName>
        <fullName evidence="4">Metal binding domain of Ada</fullName>
    </submittedName>
</protein>
<dbReference type="PATRIC" id="fig|1262666.3.peg.2623"/>
<dbReference type="GO" id="GO:0006281">
    <property type="term" value="P:DNA repair"/>
    <property type="evidence" value="ECO:0007669"/>
    <property type="project" value="InterPro"/>
</dbReference>
<dbReference type="GO" id="GO:0003677">
    <property type="term" value="F:DNA binding"/>
    <property type="evidence" value="ECO:0007669"/>
    <property type="project" value="InterPro"/>
</dbReference>
<sequence>MQSLKSGQMPRPTRLAAMLAGTLFKALRKYAWRRAALRPAYLLIFALIVMGLLLARALTPQPKLSMLPMPLANQTEQLDSSPETVLQAAHGAQSAGQTVEPSIAAGMEDRNSEHPVKQQEQAAMGPVHGNFQSKIFHLPGCRNYECKSCTQVFQSREEALAAGYRPCKQCAQ</sequence>
<evidence type="ECO:0000259" key="3">
    <source>
        <dbReference type="Pfam" id="PF02805"/>
    </source>
</evidence>
<organism evidence="4 5">
    <name type="scientific">Desulfocurvibacter africanus PCS</name>
    <dbReference type="NCBI Taxonomy" id="1262666"/>
    <lineage>
        <taxon>Bacteria</taxon>
        <taxon>Pseudomonadati</taxon>
        <taxon>Thermodesulfobacteriota</taxon>
        <taxon>Desulfovibrionia</taxon>
        <taxon>Desulfovibrionales</taxon>
        <taxon>Desulfovibrionaceae</taxon>
        <taxon>Desulfocurvibacter</taxon>
    </lineage>
</organism>
<dbReference type="InterPro" id="IPR035451">
    <property type="entry name" value="Ada-like_dom_sf"/>
</dbReference>
<dbReference type="EMBL" id="AOSV01000029">
    <property type="protein sequence ID" value="EMG36571.1"/>
    <property type="molecule type" value="Genomic_DNA"/>
</dbReference>
<dbReference type="AlphaFoldDB" id="M5Q0B9"/>
<dbReference type="GO" id="GO:0008270">
    <property type="term" value="F:zinc ion binding"/>
    <property type="evidence" value="ECO:0007669"/>
    <property type="project" value="InterPro"/>
</dbReference>
<proteinExistence type="predicted"/>
<name>M5Q0B9_DESAF</name>
<keyword evidence="2" id="KW-0472">Membrane</keyword>
<dbReference type="Gene3D" id="3.40.10.10">
    <property type="entry name" value="DNA Methylphosphotriester Repair Domain"/>
    <property type="match status" value="1"/>
</dbReference>
<feature type="transmembrane region" description="Helical" evidence="2">
    <location>
        <begin position="38"/>
        <end position="59"/>
    </location>
</feature>
<evidence type="ECO:0000256" key="1">
    <source>
        <dbReference type="ARBA" id="ARBA00023159"/>
    </source>
</evidence>
<evidence type="ECO:0000256" key="2">
    <source>
        <dbReference type="SAM" id="Phobius"/>
    </source>
</evidence>
<reference evidence="4 5" key="1">
    <citation type="journal article" date="2013" name="Genome Announc.">
        <title>Draft Genome Sequence for Desulfovibrio africanus Strain PCS.</title>
        <authorList>
            <person name="Brown S.D."/>
            <person name="Utturkar S.M."/>
            <person name="Arkin A.P."/>
            <person name="Deutschbauer A.M."/>
            <person name="Elias D.A."/>
            <person name="Hazen T.C."/>
            <person name="Chakraborty R."/>
        </authorList>
    </citation>
    <scope>NUCLEOTIDE SEQUENCE [LARGE SCALE GENOMIC DNA]</scope>
    <source>
        <strain evidence="4 5">PCS</strain>
    </source>
</reference>
<feature type="domain" description="Ada DNA repair metal-binding" evidence="3">
    <location>
        <begin position="127"/>
        <end position="171"/>
    </location>
</feature>
<comment type="caution">
    <text evidence="4">The sequence shown here is derived from an EMBL/GenBank/DDBJ whole genome shotgun (WGS) entry which is preliminary data.</text>
</comment>
<evidence type="ECO:0000313" key="5">
    <source>
        <dbReference type="Proteomes" id="UP000011922"/>
    </source>
</evidence>
<dbReference type="GO" id="GO:0006355">
    <property type="term" value="P:regulation of DNA-templated transcription"/>
    <property type="evidence" value="ECO:0007669"/>
    <property type="project" value="InterPro"/>
</dbReference>
<dbReference type="Proteomes" id="UP000011922">
    <property type="component" value="Unassembled WGS sequence"/>
</dbReference>
<dbReference type="InterPro" id="IPR004026">
    <property type="entry name" value="Ada_DNA_repair_Zn-bd"/>
</dbReference>
<keyword evidence="2" id="KW-0812">Transmembrane</keyword>
<dbReference type="SUPFAM" id="SSF57884">
    <property type="entry name" value="Ada DNA repair protein, N-terminal domain (N-Ada 10)"/>
    <property type="match status" value="1"/>
</dbReference>